<evidence type="ECO:0000256" key="4">
    <source>
        <dbReference type="ARBA" id="ARBA00022989"/>
    </source>
</evidence>
<gene>
    <name evidence="7" type="ORF">ACJMK2_012178</name>
</gene>
<dbReference type="Gene3D" id="1.20.1250.20">
    <property type="entry name" value="MFS general substrate transporter like domains"/>
    <property type="match status" value="1"/>
</dbReference>
<keyword evidence="8" id="KW-1185">Reference proteome</keyword>
<reference evidence="7 8" key="1">
    <citation type="submission" date="2024-11" db="EMBL/GenBank/DDBJ databases">
        <title>Chromosome-level genome assembly of the freshwater bivalve Anodonta woodiana.</title>
        <authorList>
            <person name="Chen X."/>
        </authorList>
    </citation>
    <scope>NUCLEOTIDE SEQUENCE [LARGE SCALE GENOMIC DNA]</scope>
    <source>
        <strain evidence="7">MN2024</strain>
        <tissue evidence="7">Gills</tissue>
    </source>
</reference>
<protein>
    <submittedName>
        <fullName evidence="7">Uncharacterized protein</fullName>
    </submittedName>
</protein>
<evidence type="ECO:0000256" key="1">
    <source>
        <dbReference type="ARBA" id="ARBA00004141"/>
    </source>
</evidence>
<evidence type="ECO:0000256" key="6">
    <source>
        <dbReference type="SAM" id="Phobius"/>
    </source>
</evidence>
<dbReference type="InterPro" id="IPR010291">
    <property type="entry name" value="Ion_channel_UNC-93"/>
</dbReference>
<keyword evidence="4 6" id="KW-1133">Transmembrane helix</keyword>
<comment type="similarity">
    <text evidence="2">Belongs to the unc-93 family.</text>
</comment>
<organism evidence="7 8">
    <name type="scientific">Sinanodonta woodiana</name>
    <name type="common">Chinese pond mussel</name>
    <name type="synonym">Anodonta woodiana</name>
    <dbReference type="NCBI Taxonomy" id="1069815"/>
    <lineage>
        <taxon>Eukaryota</taxon>
        <taxon>Metazoa</taxon>
        <taxon>Spiralia</taxon>
        <taxon>Lophotrochozoa</taxon>
        <taxon>Mollusca</taxon>
        <taxon>Bivalvia</taxon>
        <taxon>Autobranchia</taxon>
        <taxon>Heteroconchia</taxon>
        <taxon>Palaeoheterodonta</taxon>
        <taxon>Unionida</taxon>
        <taxon>Unionoidea</taxon>
        <taxon>Unionidae</taxon>
        <taxon>Unioninae</taxon>
        <taxon>Sinanodonta</taxon>
    </lineage>
</organism>
<dbReference type="GO" id="GO:0016020">
    <property type="term" value="C:membrane"/>
    <property type="evidence" value="ECO:0007669"/>
    <property type="project" value="UniProtKB-SubCell"/>
</dbReference>
<dbReference type="InterPro" id="IPR036259">
    <property type="entry name" value="MFS_trans_sf"/>
</dbReference>
<dbReference type="PANTHER" id="PTHR19444">
    <property type="entry name" value="UNC-93 RELATED"/>
    <property type="match status" value="1"/>
</dbReference>
<comment type="caution">
    <text evidence="7">The sequence shown here is derived from an EMBL/GenBank/DDBJ whole genome shotgun (WGS) entry which is preliminary data.</text>
</comment>
<comment type="subcellular location">
    <subcellularLocation>
        <location evidence="1">Membrane</location>
        <topology evidence="1">Multi-pass membrane protein</topology>
    </subcellularLocation>
</comment>
<accession>A0ABD3V8H8</accession>
<evidence type="ECO:0000256" key="5">
    <source>
        <dbReference type="ARBA" id="ARBA00023136"/>
    </source>
</evidence>
<name>A0ABD3V8H8_SINWO</name>
<dbReference type="EMBL" id="JBJQND010000013">
    <property type="protein sequence ID" value="KAL3857516.1"/>
    <property type="molecule type" value="Genomic_DNA"/>
</dbReference>
<feature type="transmembrane region" description="Helical" evidence="6">
    <location>
        <begin position="391"/>
        <end position="411"/>
    </location>
</feature>
<feature type="transmembrane region" description="Helical" evidence="6">
    <location>
        <begin position="353"/>
        <end position="370"/>
    </location>
</feature>
<dbReference type="EMBL" id="JBJQND010000013">
    <property type="protein sequence ID" value="KAL3857517.1"/>
    <property type="molecule type" value="Genomic_DNA"/>
</dbReference>
<proteinExistence type="inferred from homology"/>
<dbReference type="SUPFAM" id="SSF103473">
    <property type="entry name" value="MFS general substrate transporter"/>
    <property type="match status" value="1"/>
</dbReference>
<evidence type="ECO:0000256" key="2">
    <source>
        <dbReference type="ARBA" id="ARBA00009172"/>
    </source>
</evidence>
<feature type="transmembrane region" description="Helical" evidence="6">
    <location>
        <begin position="417"/>
        <end position="434"/>
    </location>
</feature>
<dbReference type="Proteomes" id="UP001634394">
    <property type="component" value="Unassembled WGS sequence"/>
</dbReference>
<dbReference type="PANTHER" id="PTHR19444:SF13">
    <property type="entry name" value="PROTEIN UNC-93 HOMOLOG A"/>
    <property type="match status" value="1"/>
</dbReference>
<dbReference type="AlphaFoldDB" id="A0ABD3V8H8"/>
<feature type="transmembrane region" description="Helical" evidence="6">
    <location>
        <begin position="293"/>
        <end position="315"/>
    </location>
</feature>
<keyword evidence="3 6" id="KW-0812">Transmembrane</keyword>
<feature type="transmembrane region" description="Helical" evidence="6">
    <location>
        <begin position="327"/>
        <end position="347"/>
    </location>
</feature>
<dbReference type="InterPro" id="IPR051951">
    <property type="entry name" value="UNC-93_regulatory"/>
</dbReference>
<feature type="transmembrane region" description="Helical" evidence="6">
    <location>
        <begin position="21"/>
        <end position="41"/>
    </location>
</feature>
<evidence type="ECO:0000256" key="3">
    <source>
        <dbReference type="ARBA" id="ARBA00022692"/>
    </source>
</evidence>
<feature type="transmembrane region" description="Helical" evidence="6">
    <location>
        <begin position="84"/>
        <end position="102"/>
    </location>
</feature>
<dbReference type="Pfam" id="PF05978">
    <property type="entry name" value="UNC-93"/>
    <property type="match status" value="1"/>
</dbReference>
<feature type="transmembrane region" description="Helical" evidence="6">
    <location>
        <begin position="208"/>
        <end position="232"/>
    </location>
</feature>
<evidence type="ECO:0000313" key="8">
    <source>
        <dbReference type="Proteomes" id="UP001634394"/>
    </source>
</evidence>
<evidence type="ECO:0000313" key="7">
    <source>
        <dbReference type="EMBL" id="KAL3857516.1"/>
    </source>
</evidence>
<feature type="transmembrane region" description="Helical" evidence="6">
    <location>
        <begin position="53"/>
        <end position="77"/>
    </location>
</feature>
<keyword evidence="5 6" id="KW-0472">Membrane</keyword>
<sequence>MCETNKMEDTTKEKCCRGNELYGTVILSLAFTFIFTAYLAIQNLQSSLNQVDGLGMISLSCLYATIIVSGILAPAIIRAIGVKWCLIASFICHIIYTGTNFYPTFATLVPSSVLLGITAGPMWTGQSVYIANKAFSYAQRANKDPHAILSFYNGIFFCMYETTQITGNIISSVVLHQGTYNMTNNTLCGKDDCPIVTNSSQIEEPDRYIVYTLLGVFLGCDFIGLLISAFLLPPLSPLMDDGNQDNVRQSLISCGKALGDLDLVFLVPLTMFMAMEQAILWTDFTKSFISCPFGIQQIGFIMAAYGGSTTVFALLFSRLAEYSGRYVLFGIAAVINMAIFISLFFFNPSMAEQSYIFIIAVIWGASEGIWQTQSNALIAFLFPEKKESAFANYHTWKAIGFTITFVYGNFLCVSSKLYIAIVLLSVAMLLYAIVEIRVRRRRGSQDMVPFRQHKSATISQTVL</sequence>